<organism evidence="6 7">
    <name type="scientific">Rubricoccus marinus</name>
    <dbReference type="NCBI Taxonomy" id="716817"/>
    <lineage>
        <taxon>Bacteria</taxon>
        <taxon>Pseudomonadati</taxon>
        <taxon>Rhodothermota</taxon>
        <taxon>Rhodothermia</taxon>
        <taxon>Rhodothermales</taxon>
        <taxon>Rubricoccaceae</taxon>
        <taxon>Rubricoccus</taxon>
    </lineage>
</organism>
<feature type="active site" description="Nucleophile" evidence="2">
    <location>
        <position position="262"/>
    </location>
</feature>
<feature type="binding site" evidence="3">
    <location>
        <position position="345"/>
    </location>
    <ligand>
        <name>Ca(2+)</name>
        <dbReference type="ChEBI" id="CHEBI:29108"/>
    </ligand>
</feature>
<dbReference type="Proteomes" id="UP000216446">
    <property type="component" value="Unassembled WGS sequence"/>
</dbReference>
<dbReference type="GO" id="GO:0016811">
    <property type="term" value="F:hydrolase activity, acting on carbon-nitrogen (but not peptide) bonds, in linear amides"/>
    <property type="evidence" value="ECO:0007669"/>
    <property type="project" value="InterPro"/>
</dbReference>
<dbReference type="PANTHER" id="PTHR34218:SF4">
    <property type="entry name" value="ACYL-HOMOSERINE LACTONE ACYLASE QUIP"/>
    <property type="match status" value="1"/>
</dbReference>
<feature type="binding site" evidence="3">
    <location>
        <position position="470"/>
    </location>
    <ligand>
        <name>Ca(2+)</name>
        <dbReference type="ChEBI" id="CHEBI:29108"/>
    </ligand>
</feature>
<dbReference type="AlphaFoldDB" id="A0A259TZS9"/>
<feature type="chain" id="PRO_5012898482" description="Secretion system C-terminal sorting domain-containing protein" evidence="4">
    <location>
        <begin position="21"/>
        <end position="735"/>
    </location>
</feature>
<dbReference type="InterPro" id="IPR026444">
    <property type="entry name" value="Secre_tail"/>
</dbReference>
<dbReference type="OrthoDB" id="9759796at2"/>
<evidence type="ECO:0000256" key="1">
    <source>
        <dbReference type="ARBA" id="ARBA00006586"/>
    </source>
</evidence>
<dbReference type="InterPro" id="IPR023343">
    <property type="entry name" value="Penicillin_amidase_dom1"/>
</dbReference>
<evidence type="ECO:0000259" key="5">
    <source>
        <dbReference type="Pfam" id="PF18962"/>
    </source>
</evidence>
<gene>
    <name evidence="6" type="ORF">BSZ36_09570</name>
</gene>
<keyword evidence="3" id="KW-0106">Calcium</keyword>
<evidence type="ECO:0000313" key="7">
    <source>
        <dbReference type="Proteomes" id="UP000216446"/>
    </source>
</evidence>
<dbReference type="PANTHER" id="PTHR34218">
    <property type="entry name" value="PEPTIDASE S45 PENICILLIN AMIDASE"/>
    <property type="match status" value="1"/>
</dbReference>
<dbReference type="InParanoid" id="A0A259TZS9"/>
<proteinExistence type="inferred from homology"/>
<dbReference type="NCBIfam" id="TIGR04183">
    <property type="entry name" value="Por_Secre_tail"/>
    <property type="match status" value="1"/>
</dbReference>
<accession>A0A259TZS9</accession>
<dbReference type="Pfam" id="PF01804">
    <property type="entry name" value="Penicil_amidase"/>
    <property type="match status" value="1"/>
</dbReference>
<feature type="binding site" evidence="3">
    <location>
        <position position="342"/>
    </location>
    <ligand>
        <name>Ca(2+)</name>
        <dbReference type="ChEBI" id="CHEBI:29108"/>
    </ligand>
</feature>
<evidence type="ECO:0000256" key="2">
    <source>
        <dbReference type="PIRSR" id="PIRSR001227-1"/>
    </source>
</evidence>
<dbReference type="RefSeq" id="WP_094548297.1">
    <property type="nucleotide sequence ID" value="NZ_MQWB01000001.1"/>
</dbReference>
<dbReference type="Gene3D" id="3.60.20.10">
    <property type="entry name" value="Glutamine Phosphoribosylpyrophosphate, subunit 1, domain 1"/>
    <property type="match status" value="2"/>
</dbReference>
<feature type="domain" description="Secretion system C-terminal sorting" evidence="5">
    <location>
        <begin position="657"/>
        <end position="733"/>
    </location>
</feature>
<dbReference type="InterPro" id="IPR002692">
    <property type="entry name" value="S45"/>
</dbReference>
<evidence type="ECO:0000256" key="3">
    <source>
        <dbReference type="PIRSR" id="PIRSR001227-2"/>
    </source>
</evidence>
<feature type="signal peptide" evidence="4">
    <location>
        <begin position="1"/>
        <end position="20"/>
    </location>
</feature>
<dbReference type="SUPFAM" id="SSF56235">
    <property type="entry name" value="N-terminal nucleophile aminohydrolases (Ntn hydrolases)"/>
    <property type="match status" value="2"/>
</dbReference>
<keyword evidence="3" id="KW-0479">Metal-binding</keyword>
<dbReference type="GO" id="GO:0046872">
    <property type="term" value="F:metal ion binding"/>
    <property type="evidence" value="ECO:0007669"/>
    <property type="project" value="UniProtKB-KW"/>
</dbReference>
<protein>
    <recommendedName>
        <fullName evidence="5">Secretion system C-terminal sorting domain-containing protein</fullName>
    </recommendedName>
</protein>
<dbReference type="GO" id="GO:0017000">
    <property type="term" value="P:antibiotic biosynthetic process"/>
    <property type="evidence" value="ECO:0007669"/>
    <property type="project" value="InterPro"/>
</dbReference>
<keyword evidence="4" id="KW-0732">Signal</keyword>
<evidence type="ECO:0000256" key="4">
    <source>
        <dbReference type="SAM" id="SignalP"/>
    </source>
</evidence>
<sequence>MRYCVLALAALLLTASAPEAQTLTAPDGSSVVISRDAYGVPRITASSEVGGFYAQGWAVAQDRLFQMETFWRAATGRLSEIQGSAALSTDQAVRTVFYTPAERAAQFDALPLAIRDGLDAYIAGINAYIDLAESDAATYKPFEYTQFPLNQGPIERWDRDKAVAVLQFFMRRFGEVGGDELARLAELEANGQEWFDANRPINDPEAFTTLDSIVPTVGASAPAPEASGVGSVDPEMVAALRAEREAMEAYLRGLGVPLKLGSFAALVKANVSASGDAMLLGAPQMGNPSQTAKAVTSEVEIAIDGGFHIAGMTVPGIMGVIIGRVGTPEDQRAWTLTTGFTDNTDTFVETLASSTSYVYNGEPRAFEVLTDQIRVLGADDVAYTHFRTVHGPVYAEDFAGGRVFAYQYAFWDRELEMVEAFYSAWQSTSLSDWEQVASEIPMSFNLFYADTEQNVAYWHVGRYPERAVDPRLPASGVGTEEWTGIVPFEDHPQAVNFTQPILVNWNNKPSADWDQGDNVDWTDTKPGGYTRTFDGAAYLQQHLETAQASGDGITFEEVQELTRVVRSNPEYQEYPGTYQQVLSFADGSVTRAENVIPPGQSGFISAAGVPSPHFSDQWPLYISSIGEEPVRMKTFGFSAGTDTALPPEATGAALGAVYPNPTVGALAIDLTLASGAEVRLSLVDVLGREVVSLTEQRATGEQRVTLDATGLAAGTYTLRVQTGEHVQTRRVVIAR</sequence>
<reference evidence="6 7" key="1">
    <citation type="submission" date="2016-11" db="EMBL/GenBank/DDBJ databases">
        <title>Study of marine rhodopsin-containing bacteria.</title>
        <authorList>
            <person name="Yoshizawa S."/>
            <person name="Kumagai Y."/>
            <person name="Kogure K."/>
        </authorList>
    </citation>
    <scope>NUCLEOTIDE SEQUENCE [LARGE SCALE GENOMIC DNA]</scope>
    <source>
        <strain evidence="6 7">SG-29</strain>
    </source>
</reference>
<keyword evidence="7" id="KW-1185">Reference proteome</keyword>
<dbReference type="Pfam" id="PF18962">
    <property type="entry name" value="Por_Secre_tail"/>
    <property type="match status" value="1"/>
</dbReference>
<dbReference type="Gene3D" id="1.10.439.10">
    <property type="entry name" value="Penicillin Amidohydrolase, domain 1"/>
    <property type="match status" value="1"/>
</dbReference>
<dbReference type="InterPro" id="IPR029055">
    <property type="entry name" value="Ntn_hydrolases_N"/>
</dbReference>
<dbReference type="EMBL" id="MQWB01000001">
    <property type="protein sequence ID" value="OZC03200.1"/>
    <property type="molecule type" value="Genomic_DNA"/>
</dbReference>
<comment type="similarity">
    <text evidence="1">Belongs to the peptidase S45 family.</text>
</comment>
<evidence type="ECO:0000313" key="6">
    <source>
        <dbReference type="EMBL" id="OZC03200.1"/>
    </source>
</evidence>
<feature type="binding site" evidence="3">
    <location>
        <position position="180"/>
    </location>
    <ligand>
        <name>Ca(2+)</name>
        <dbReference type="ChEBI" id="CHEBI:29108"/>
    </ligand>
</feature>
<name>A0A259TZS9_9BACT</name>
<comment type="cofactor">
    <cofactor evidence="3">
        <name>Ca(2+)</name>
        <dbReference type="ChEBI" id="CHEBI:29108"/>
    </cofactor>
    <text evidence="3">Binds 1 Ca(2+) ion per dimer.</text>
</comment>
<comment type="caution">
    <text evidence="6">The sequence shown here is derived from an EMBL/GenBank/DDBJ whole genome shotgun (WGS) entry which is preliminary data.</text>
</comment>